<evidence type="ECO:0000256" key="1">
    <source>
        <dbReference type="SAM" id="Phobius"/>
    </source>
</evidence>
<feature type="transmembrane region" description="Helical" evidence="1">
    <location>
        <begin position="156"/>
        <end position="181"/>
    </location>
</feature>
<dbReference type="Pfam" id="PF12679">
    <property type="entry name" value="ABC2_membrane_2"/>
    <property type="match status" value="1"/>
</dbReference>
<gene>
    <name evidence="2" type="ORF">CF165_16290</name>
</gene>
<feature type="transmembrane region" description="Helical" evidence="1">
    <location>
        <begin position="188"/>
        <end position="209"/>
    </location>
</feature>
<keyword evidence="1" id="KW-1133">Transmembrane helix</keyword>
<sequence length="295" mass="31309">MGNLIKAEFRKTLSLNTWWVLLIPLALVAFWLTFAWGSLTNDFADFLGSKDARELTEMVGLDPSQIPVGLLALAHGVNIAQLVPALFGVFALAGEYRSKTITTTFLTAPNRVSALTAKMLTYVAWGAIYGVVSFGVSALAVMASVDSGRWPSTGQWLAALGGTVLASVLVTLFGIGFGAVLRSVPLAVVLLMVWFLIVENVLVIAFWGWGDVRILGGILPNGTANGIVGGIAADAFGFNSLNLPDSVDSGSQLILQLTAGAPGVLSWWASALIFFAWTILFFGLGWAGNQKRDIT</sequence>
<organism evidence="2 3">
    <name type="scientific">Amycolatopsis vastitatis</name>
    <dbReference type="NCBI Taxonomy" id="1905142"/>
    <lineage>
        <taxon>Bacteria</taxon>
        <taxon>Bacillati</taxon>
        <taxon>Actinomycetota</taxon>
        <taxon>Actinomycetes</taxon>
        <taxon>Pseudonocardiales</taxon>
        <taxon>Pseudonocardiaceae</taxon>
        <taxon>Amycolatopsis</taxon>
    </lineage>
</organism>
<name>A0A229T9M0_9PSEU</name>
<evidence type="ECO:0000313" key="2">
    <source>
        <dbReference type="EMBL" id="OXM67945.1"/>
    </source>
</evidence>
<dbReference type="AlphaFoldDB" id="A0A229T9M0"/>
<comment type="caution">
    <text evidence="2">The sequence shown here is derived from an EMBL/GenBank/DDBJ whole genome shotgun (WGS) entry which is preliminary data.</text>
</comment>
<reference evidence="3" key="1">
    <citation type="submission" date="2017-07" db="EMBL/GenBank/DDBJ databases">
        <title>Comparative genome mining reveals phylogenetic distribution patterns of secondary metabolites in Amycolatopsis.</title>
        <authorList>
            <person name="Adamek M."/>
            <person name="Alanjary M."/>
            <person name="Sales-Ortells H."/>
            <person name="Goodfellow M."/>
            <person name="Bull A.T."/>
            <person name="Kalinowski J."/>
            <person name="Ziemert N."/>
        </authorList>
    </citation>
    <scope>NUCLEOTIDE SEQUENCE [LARGE SCALE GENOMIC DNA]</scope>
    <source>
        <strain evidence="3">H5</strain>
    </source>
</reference>
<dbReference type="OrthoDB" id="5244396at2"/>
<proteinExistence type="predicted"/>
<accession>A0A229T9M0</accession>
<dbReference type="Proteomes" id="UP000215199">
    <property type="component" value="Unassembled WGS sequence"/>
</dbReference>
<dbReference type="GO" id="GO:0005886">
    <property type="term" value="C:plasma membrane"/>
    <property type="evidence" value="ECO:0007669"/>
    <property type="project" value="UniProtKB-SubCell"/>
</dbReference>
<keyword evidence="1" id="KW-0812">Transmembrane</keyword>
<evidence type="ECO:0000313" key="3">
    <source>
        <dbReference type="Proteomes" id="UP000215199"/>
    </source>
</evidence>
<dbReference type="EMBL" id="NMUL01000012">
    <property type="protein sequence ID" value="OXM67945.1"/>
    <property type="molecule type" value="Genomic_DNA"/>
</dbReference>
<feature type="transmembrane region" description="Helical" evidence="1">
    <location>
        <begin position="68"/>
        <end position="93"/>
    </location>
</feature>
<feature type="transmembrane region" description="Helical" evidence="1">
    <location>
        <begin position="265"/>
        <end position="287"/>
    </location>
</feature>
<feature type="transmembrane region" description="Helical" evidence="1">
    <location>
        <begin position="120"/>
        <end position="144"/>
    </location>
</feature>
<keyword evidence="1" id="KW-0472">Membrane</keyword>
<protein>
    <submittedName>
        <fullName evidence="2">ABC transporter permease</fullName>
    </submittedName>
</protein>
<dbReference type="GO" id="GO:0140359">
    <property type="term" value="F:ABC-type transporter activity"/>
    <property type="evidence" value="ECO:0007669"/>
    <property type="project" value="InterPro"/>
</dbReference>
<dbReference type="RefSeq" id="WP_093948340.1">
    <property type="nucleotide sequence ID" value="NZ_NMUL01000012.1"/>
</dbReference>
<keyword evidence="3" id="KW-1185">Reference proteome</keyword>
<feature type="transmembrane region" description="Helical" evidence="1">
    <location>
        <begin position="18"/>
        <end position="39"/>
    </location>
</feature>